<dbReference type="InterPro" id="IPR011009">
    <property type="entry name" value="Kinase-like_dom_sf"/>
</dbReference>
<keyword evidence="5" id="KW-1133">Transmembrane helix</keyword>
<dbReference type="PANTHER" id="PTHR43289">
    <property type="entry name" value="MITOGEN-ACTIVATED PROTEIN KINASE KINASE KINASE 20-RELATED"/>
    <property type="match status" value="1"/>
</dbReference>
<name>A0A317N070_9GAMM</name>
<dbReference type="SUPFAM" id="SSF81606">
    <property type="entry name" value="PP2C-like"/>
    <property type="match status" value="1"/>
</dbReference>
<sequence length="574" mass="64381">MKRQLQITLGQYSERGRKPANEDFFGARVPQGDALALKGAAFAIADGMSSSEAARLAAEYAVKGFLNDYFATPDSWTVRSSAEKVLTALNRWLYGQSMALHDPARGLVTTFSALVLKSTSAHIFHVGDSRIWQLRGDTLEPLTTDHHVWASGNRAYLSRALGIDLRLDIDYRSLPVEVGDLYLFTTDGVHEYLPPRELKQLLHAAGAELDTTCRAIAEAALAAGSPDNLTVQLLRVDALPMADADSVFRELTALPFPPELDVGMVLDGYRILREIHTSTTSQLYLARDEASGRDVVLKTPSVNFDDDPAYLERFHHEEWVGRRINNPHVMKIIEPTHRRRFLYHVLEYLDGQTLRQWMQAHPQPRLGEVRALLDQIARGLRAFHRLDMLHLDLKPENIHIDRHGIVRIIDFGSVKIGGIAETASPIERSELVGTKNYTAPELLRGEPATTRSDLFSLGVIAYEMLCGHLPYGEALGRGLDAKRIARLHYLSARIHRADLPRWVDGALERAVAIEPQARYTVETELLHDLLHPNPAFGEHRARPLLERHPTGFWRSLAVTSLLLNLLLAYLLHRG</sequence>
<dbReference type="SMART" id="SM00331">
    <property type="entry name" value="PP2C_SIG"/>
    <property type="match status" value="1"/>
</dbReference>
<keyword evidence="8" id="KW-0723">Serine/threonine-protein kinase</keyword>
<keyword evidence="4" id="KW-0067">ATP-binding</keyword>
<evidence type="ECO:0000259" key="6">
    <source>
        <dbReference type="PROSITE" id="PS50011"/>
    </source>
</evidence>
<dbReference type="PROSITE" id="PS50011">
    <property type="entry name" value="PROTEIN_KINASE_DOM"/>
    <property type="match status" value="1"/>
</dbReference>
<keyword evidence="9" id="KW-1185">Reference proteome</keyword>
<evidence type="ECO:0000256" key="5">
    <source>
        <dbReference type="SAM" id="Phobius"/>
    </source>
</evidence>
<dbReference type="Gene3D" id="3.60.40.10">
    <property type="entry name" value="PPM-type phosphatase domain"/>
    <property type="match status" value="1"/>
</dbReference>
<organism evidence="8 9">
    <name type="scientific">Plasticicumulans acidivorans</name>
    <dbReference type="NCBI Taxonomy" id="886464"/>
    <lineage>
        <taxon>Bacteria</taxon>
        <taxon>Pseudomonadati</taxon>
        <taxon>Pseudomonadota</taxon>
        <taxon>Gammaproteobacteria</taxon>
        <taxon>Candidatus Competibacteraceae</taxon>
        <taxon>Plasticicumulans</taxon>
    </lineage>
</organism>
<evidence type="ECO:0000256" key="4">
    <source>
        <dbReference type="ARBA" id="ARBA00022840"/>
    </source>
</evidence>
<dbReference type="RefSeq" id="WP_110016836.1">
    <property type="nucleotide sequence ID" value="NZ_QGTJ01000001.1"/>
</dbReference>
<keyword evidence="3 8" id="KW-0418">Kinase</keyword>
<dbReference type="SUPFAM" id="SSF56112">
    <property type="entry name" value="Protein kinase-like (PK-like)"/>
    <property type="match status" value="1"/>
</dbReference>
<evidence type="ECO:0000256" key="1">
    <source>
        <dbReference type="ARBA" id="ARBA00022679"/>
    </source>
</evidence>
<dbReference type="Gene3D" id="1.10.510.10">
    <property type="entry name" value="Transferase(Phosphotransferase) domain 1"/>
    <property type="match status" value="1"/>
</dbReference>
<dbReference type="InterPro" id="IPR000719">
    <property type="entry name" value="Prot_kinase_dom"/>
</dbReference>
<evidence type="ECO:0000313" key="8">
    <source>
        <dbReference type="EMBL" id="PWV65846.1"/>
    </source>
</evidence>
<evidence type="ECO:0000256" key="2">
    <source>
        <dbReference type="ARBA" id="ARBA00022741"/>
    </source>
</evidence>
<dbReference type="AlphaFoldDB" id="A0A317N070"/>
<accession>A0A317N070</accession>
<dbReference type="EMBL" id="QGTJ01000001">
    <property type="protein sequence ID" value="PWV65846.1"/>
    <property type="molecule type" value="Genomic_DNA"/>
</dbReference>
<gene>
    <name evidence="8" type="ORF">C7443_101331</name>
</gene>
<evidence type="ECO:0000259" key="7">
    <source>
        <dbReference type="PROSITE" id="PS51746"/>
    </source>
</evidence>
<evidence type="ECO:0000313" key="9">
    <source>
        <dbReference type="Proteomes" id="UP000246569"/>
    </source>
</evidence>
<dbReference type="PROSITE" id="PS51746">
    <property type="entry name" value="PPM_2"/>
    <property type="match status" value="1"/>
</dbReference>
<proteinExistence type="predicted"/>
<dbReference type="Pfam" id="PF13672">
    <property type="entry name" value="PP2C_2"/>
    <property type="match status" value="1"/>
</dbReference>
<dbReference type="GO" id="GO:0005524">
    <property type="term" value="F:ATP binding"/>
    <property type="evidence" value="ECO:0007669"/>
    <property type="project" value="UniProtKB-KW"/>
</dbReference>
<dbReference type="InterPro" id="IPR001932">
    <property type="entry name" value="PPM-type_phosphatase-like_dom"/>
</dbReference>
<feature type="domain" description="PPM-type phosphatase" evidence="7">
    <location>
        <begin position="8"/>
        <end position="236"/>
    </location>
</feature>
<dbReference type="Proteomes" id="UP000246569">
    <property type="component" value="Unassembled WGS sequence"/>
</dbReference>
<dbReference type="SMART" id="SM00220">
    <property type="entry name" value="S_TKc"/>
    <property type="match status" value="1"/>
</dbReference>
<feature type="domain" description="Protein kinase" evidence="6">
    <location>
        <begin position="269"/>
        <end position="530"/>
    </location>
</feature>
<keyword evidence="5" id="KW-0472">Membrane</keyword>
<dbReference type="PANTHER" id="PTHR43289:SF6">
    <property type="entry name" value="SERINE_THREONINE-PROTEIN KINASE NEKL-3"/>
    <property type="match status" value="1"/>
</dbReference>
<feature type="transmembrane region" description="Helical" evidence="5">
    <location>
        <begin position="552"/>
        <end position="571"/>
    </location>
</feature>
<dbReference type="GO" id="GO:0004674">
    <property type="term" value="F:protein serine/threonine kinase activity"/>
    <property type="evidence" value="ECO:0007669"/>
    <property type="project" value="UniProtKB-KW"/>
</dbReference>
<comment type="caution">
    <text evidence="8">The sequence shown here is derived from an EMBL/GenBank/DDBJ whole genome shotgun (WGS) entry which is preliminary data.</text>
</comment>
<keyword evidence="5" id="KW-0812">Transmembrane</keyword>
<dbReference type="OrthoDB" id="9801841at2"/>
<protein>
    <submittedName>
        <fullName evidence="8">Serine/threonine protein kinase</fullName>
    </submittedName>
</protein>
<dbReference type="CDD" id="cd14014">
    <property type="entry name" value="STKc_PknB_like"/>
    <property type="match status" value="1"/>
</dbReference>
<dbReference type="InterPro" id="IPR036457">
    <property type="entry name" value="PPM-type-like_dom_sf"/>
</dbReference>
<keyword evidence="1" id="KW-0808">Transferase</keyword>
<evidence type="ECO:0000256" key="3">
    <source>
        <dbReference type="ARBA" id="ARBA00022777"/>
    </source>
</evidence>
<keyword evidence="2" id="KW-0547">Nucleotide-binding</keyword>
<reference evidence="8 9" key="1">
    <citation type="submission" date="2018-05" db="EMBL/GenBank/DDBJ databases">
        <title>Genomic Encyclopedia of Type Strains, Phase IV (KMG-IV): sequencing the most valuable type-strain genomes for metagenomic binning, comparative biology and taxonomic classification.</title>
        <authorList>
            <person name="Goeker M."/>
        </authorList>
    </citation>
    <scope>NUCLEOTIDE SEQUENCE [LARGE SCALE GENOMIC DNA]</scope>
    <source>
        <strain evidence="8 9">DSM 23606</strain>
    </source>
</reference>
<dbReference type="SMART" id="SM00332">
    <property type="entry name" value="PP2Cc"/>
    <property type="match status" value="1"/>
</dbReference>
<dbReference type="Pfam" id="PF00069">
    <property type="entry name" value="Pkinase"/>
    <property type="match status" value="1"/>
</dbReference>
<dbReference type="CDD" id="cd00143">
    <property type="entry name" value="PP2Cc"/>
    <property type="match status" value="1"/>
</dbReference>